<dbReference type="EMBL" id="KZ858983">
    <property type="protein sequence ID" value="RDW26228.1"/>
    <property type="molecule type" value="Genomic_DNA"/>
</dbReference>
<dbReference type="AlphaFoldDB" id="A0A1H6Q9Y7"/>
<organism evidence="2 4">
    <name type="scientific">Yarrowia lipolytica</name>
    <name type="common">Candida lipolytica</name>
    <dbReference type="NCBI Taxonomy" id="4952"/>
    <lineage>
        <taxon>Eukaryota</taxon>
        <taxon>Fungi</taxon>
        <taxon>Dikarya</taxon>
        <taxon>Ascomycota</taxon>
        <taxon>Saccharomycotina</taxon>
        <taxon>Dipodascomycetes</taxon>
        <taxon>Dipodascales</taxon>
        <taxon>Dipodascales incertae sedis</taxon>
        <taxon>Yarrowia</taxon>
    </lineage>
</organism>
<dbReference type="InterPro" id="IPR053060">
    <property type="entry name" value="Cytokinesis_Signaling_Reg"/>
</dbReference>
<evidence type="ECO:0000259" key="1">
    <source>
        <dbReference type="SMART" id="SM01017"/>
    </source>
</evidence>
<reference evidence="3 5" key="2">
    <citation type="submission" date="2018-07" db="EMBL/GenBank/DDBJ databases">
        <title>Draft Genome Assemblies for Five Robust Yarrowia lipolytica Strains Exhibiting High Lipid Production and Pentose Sugar Utilization and Sugar Alcohol Secretion from Undetoxified Lignocellulosic Biomass Hydrolysates.</title>
        <authorList>
            <consortium name="DOE Joint Genome Institute"/>
            <person name="Walker C."/>
            <person name="Ryu S."/>
            <person name="Na H."/>
            <person name="Zane M."/>
            <person name="LaButti K."/>
            <person name="Lipzen A."/>
            <person name="Haridas S."/>
            <person name="Barry K."/>
            <person name="Grigoriev I.V."/>
            <person name="Quarterman J."/>
            <person name="Slininger P."/>
            <person name="Dien B."/>
            <person name="Trinh C.T."/>
        </authorList>
    </citation>
    <scope>NUCLEOTIDE SEQUENCE [LARGE SCALE GENOMIC DNA]</scope>
    <source>
        <strain evidence="3 5">YB392</strain>
    </source>
</reference>
<dbReference type="SMART" id="SM01017">
    <property type="entry name" value="Arrestin_C"/>
    <property type="match status" value="1"/>
</dbReference>
<name>A0A1H6Q9Y7_YARLL</name>
<sequence>MFPIDVSINGPPNEDIVFGFPGIAASWPRLEGSVEIRSKDGSLQKISLVSIALYRTDTIHAPSSKPGINAPKKEQSFLIGQEQSLFQTSAGRASETVVAMDLPFIYEMPTNRPLPASISLGKNSVETTYKIFVTVTYGSNQIMHTSHPIRIKRYDTLSTFGSFKVPVVKKVQSADHLVDVDYTYPVSSFGPLDPIQVYIKVAANPDIGSKSKRVKLVKVSIQVVEVITYNPEGDEPVEKRRKVVKNTKQVDQKLARDFKFELSMDYPQYEPKDKDSIVAKERQDVPTIAMSGFTAKSSLYKVEYLLVIKAKFSGAKDIESEEKITVSPFGHATCMSFMASIGKCVEQAKRVDKKSKPPVRLYRETDAGALWFLGVPPWAVKT</sequence>
<dbReference type="Proteomes" id="UP000182444">
    <property type="component" value="Chromosome 1A"/>
</dbReference>
<dbReference type="VEuPathDB" id="FungiDB:YALI0_A18359g"/>
<accession>A0A1H6Q9Y7</accession>
<dbReference type="PANTHER" id="PTHR36419:SF1">
    <property type="entry name" value="RHO1 GEF LOCALIZING PROTEIN 1"/>
    <property type="match status" value="1"/>
</dbReference>
<dbReference type="GeneID" id="2906495"/>
<dbReference type="Pfam" id="PF02752">
    <property type="entry name" value="Arrestin_C"/>
    <property type="match status" value="1"/>
</dbReference>
<dbReference type="EMBL" id="CP017553">
    <property type="protein sequence ID" value="AOW00830.1"/>
    <property type="molecule type" value="Genomic_DNA"/>
</dbReference>
<dbReference type="KEGG" id="yli:2906495"/>
<protein>
    <recommendedName>
        <fullName evidence="1">Arrestin C-terminal-like domain-containing protein</fullName>
    </recommendedName>
</protein>
<proteinExistence type="predicted"/>
<dbReference type="eggNOG" id="ENOG502RX7P">
    <property type="taxonomic scope" value="Eukaryota"/>
</dbReference>
<dbReference type="VEuPathDB" id="FungiDB:YALI1_A18897g"/>
<dbReference type="OrthoDB" id="4001642at2759"/>
<evidence type="ECO:0000313" key="4">
    <source>
        <dbReference type="Proteomes" id="UP000182444"/>
    </source>
</evidence>
<dbReference type="Gene3D" id="2.60.40.640">
    <property type="match status" value="1"/>
</dbReference>
<dbReference type="GO" id="GO:0000935">
    <property type="term" value="C:division septum"/>
    <property type="evidence" value="ECO:0007669"/>
    <property type="project" value="TreeGrafter"/>
</dbReference>
<dbReference type="Proteomes" id="UP000256601">
    <property type="component" value="Unassembled WGS sequence"/>
</dbReference>
<feature type="domain" description="Arrestin C-terminal-like" evidence="1">
    <location>
        <begin position="174"/>
        <end position="329"/>
    </location>
</feature>
<dbReference type="RefSeq" id="XP_500199.1">
    <property type="nucleotide sequence ID" value="XM_500199.1"/>
</dbReference>
<dbReference type="InterPro" id="IPR014752">
    <property type="entry name" value="Arrestin-like_C"/>
</dbReference>
<gene>
    <name evidence="3" type="ORF">B0I71DRAFT_81862</name>
    <name evidence="2" type="ORF">YALI1_A18897g</name>
</gene>
<dbReference type="InterPro" id="IPR011022">
    <property type="entry name" value="Arrestin_C-like"/>
</dbReference>
<dbReference type="PANTHER" id="PTHR36419">
    <property type="entry name" value="ARRESTIN FAMILY PROTEIN 1"/>
    <property type="match status" value="1"/>
</dbReference>
<dbReference type="GO" id="GO:0000917">
    <property type="term" value="P:division septum assembly"/>
    <property type="evidence" value="ECO:0007669"/>
    <property type="project" value="TreeGrafter"/>
</dbReference>
<evidence type="ECO:0000313" key="5">
    <source>
        <dbReference type="Proteomes" id="UP000256601"/>
    </source>
</evidence>
<evidence type="ECO:0000313" key="2">
    <source>
        <dbReference type="EMBL" id="AOW00830.1"/>
    </source>
</evidence>
<dbReference type="OMA" id="PRIECQL"/>
<reference evidence="2 4" key="1">
    <citation type="journal article" date="2016" name="PLoS ONE">
        <title>Sequence Assembly of Yarrowia lipolytica Strain W29/CLIB89 Shows Transposable Element Diversity.</title>
        <authorList>
            <person name="Magnan C."/>
            <person name="Yu J."/>
            <person name="Chang I."/>
            <person name="Jahn E."/>
            <person name="Kanomata Y."/>
            <person name="Wu J."/>
            <person name="Zeller M."/>
            <person name="Oakes M."/>
            <person name="Baldi P."/>
            <person name="Sandmeyer S."/>
        </authorList>
    </citation>
    <scope>NUCLEOTIDE SEQUENCE [LARGE SCALE GENOMIC DNA]</scope>
    <source>
        <strain evidence="2">CLIB89</strain>
        <strain evidence="4">CLIB89(W29)</strain>
    </source>
</reference>
<evidence type="ECO:0000313" key="3">
    <source>
        <dbReference type="EMBL" id="RDW26228.1"/>
    </source>
</evidence>